<reference evidence="1 2" key="1">
    <citation type="submission" date="2020-10" db="EMBL/GenBank/DDBJ databases">
        <authorList>
            <person name="Castelo-Branco R."/>
            <person name="Eusebio N."/>
            <person name="Adriana R."/>
            <person name="Vieira A."/>
            <person name="Brugerolle De Fraissinette N."/>
            <person name="Rezende De Castro R."/>
            <person name="Schneider M.P."/>
            <person name="Vasconcelos V."/>
            <person name="Leao P.N."/>
        </authorList>
    </citation>
    <scope>NUCLEOTIDE SEQUENCE [LARGE SCALE GENOMIC DNA]</scope>
    <source>
        <strain evidence="1 2">LEGE 06123</strain>
    </source>
</reference>
<organism evidence="1 2">
    <name type="scientific">Gloeocapsopsis crepidinum LEGE 06123</name>
    <dbReference type="NCBI Taxonomy" id="588587"/>
    <lineage>
        <taxon>Bacteria</taxon>
        <taxon>Bacillati</taxon>
        <taxon>Cyanobacteriota</taxon>
        <taxon>Cyanophyceae</taxon>
        <taxon>Oscillatoriophycideae</taxon>
        <taxon>Chroococcales</taxon>
        <taxon>Chroococcaceae</taxon>
        <taxon>Gloeocapsopsis</taxon>
    </lineage>
</organism>
<name>A0ABR9UT15_9CHRO</name>
<accession>A0ABR9UT15</accession>
<dbReference type="EMBL" id="JADEWN010000032">
    <property type="protein sequence ID" value="MBE9191411.1"/>
    <property type="molecule type" value="Genomic_DNA"/>
</dbReference>
<dbReference type="Proteomes" id="UP000651156">
    <property type="component" value="Unassembled WGS sequence"/>
</dbReference>
<sequence length="83" mass="9495">MSYTDDYITAEDCTNTARSLFDQQNTKDAVLCLIVALEKEGKQVNAISVYQKCLDLKIEVKFGKIVNAFFELIENNEIAQLKW</sequence>
<proteinExistence type="predicted"/>
<keyword evidence="2" id="KW-1185">Reference proteome</keyword>
<dbReference type="RefSeq" id="WP_193932556.1">
    <property type="nucleotide sequence ID" value="NZ_CAWPMZ010000062.1"/>
</dbReference>
<gene>
    <name evidence="1" type="ORF">IQ230_13855</name>
</gene>
<comment type="caution">
    <text evidence="1">The sequence shown here is derived from an EMBL/GenBank/DDBJ whole genome shotgun (WGS) entry which is preliminary data.</text>
</comment>
<evidence type="ECO:0000313" key="1">
    <source>
        <dbReference type="EMBL" id="MBE9191411.1"/>
    </source>
</evidence>
<protein>
    <submittedName>
        <fullName evidence="1">Uncharacterized protein</fullName>
    </submittedName>
</protein>
<evidence type="ECO:0000313" key="2">
    <source>
        <dbReference type="Proteomes" id="UP000651156"/>
    </source>
</evidence>